<dbReference type="PANTHER" id="PTHR40940:SF2">
    <property type="entry name" value="BATD"/>
    <property type="match status" value="1"/>
</dbReference>
<keyword evidence="1" id="KW-0472">Membrane</keyword>
<keyword evidence="1" id="KW-0812">Transmembrane</keyword>
<keyword evidence="2" id="KW-0732">Signal</keyword>
<keyword evidence="4" id="KW-1185">Reference proteome</keyword>
<dbReference type="InterPro" id="IPR025738">
    <property type="entry name" value="BatD"/>
</dbReference>
<evidence type="ECO:0000313" key="4">
    <source>
        <dbReference type="Proteomes" id="UP000236738"/>
    </source>
</evidence>
<evidence type="ECO:0000256" key="2">
    <source>
        <dbReference type="SAM" id="SignalP"/>
    </source>
</evidence>
<feature type="transmembrane region" description="Helical" evidence="1">
    <location>
        <begin position="425"/>
        <end position="445"/>
    </location>
</feature>
<name>A0A1H5UC87_9FLAO</name>
<dbReference type="OrthoDB" id="2079210at2"/>
<dbReference type="EMBL" id="FNUS01000001">
    <property type="protein sequence ID" value="SEF72722.1"/>
    <property type="molecule type" value="Genomic_DNA"/>
</dbReference>
<proteinExistence type="predicted"/>
<dbReference type="PANTHER" id="PTHR40940">
    <property type="entry name" value="PROTEIN BATD-RELATED"/>
    <property type="match status" value="1"/>
</dbReference>
<protein>
    <submittedName>
        <fullName evidence="3">Oxygen tolerance</fullName>
    </submittedName>
</protein>
<dbReference type="Pfam" id="PF13584">
    <property type="entry name" value="BatD"/>
    <property type="match status" value="1"/>
</dbReference>
<evidence type="ECO:0000313" key="3">
    <source>
        <dbReference type="EMBL" id="SEF72722.1"/>
    </source>
</evidence>
<dbReference type="Proteomes" id="UP000236738">
    <property type="component" value="Unassembled WGS sequence"/>
</dbReference>
<evidence type="ECO:0000256" key="1">
    <source>
        <dbReference type="SAM" id="Phobius"/>
    </source>
</evidence>
<feature type="signal peptide" evidence="2">
    <location>
        <begin position="1"/>
        <end position="19"/>
    </location>
</feature>
<accession>A0A1H5UC87</accession>
<dbReference type="AlphaFoldDB" id="A0A1H5UC87"/>
<sequence>MKNALNFLLFIFSAIAVHGQVNLAVIPDTRDLRTDQQLRLTVALEIRGDEDAQQSNLRLPDFSKFTMVGTASKRNTDINAETLQVINQFIYQVVLQPKQAGKIKIGSFLITVNNKIYKTEPFDVYITKADPKTIAKTNAADDMYLNLEVKDKNIYKNQPTLAVLKVYSKDINNFRNLSHIKVPQNSGVNFRQVDFTKSDIEQNSSGKMASQVVGVFLISTTESGTINVPPVSAVVKNRISKSTLKSNNVSLNVKKLPSDEPSNYKNAIGDFKIKLSKDRAKTYSVGNPVNVKINISGEGNFKSMNLPRLTNSPNYTFFPPKIIYNTKSSSNGFTGNVELQYVVIPKKSGKIMLKSEAFSFFNPAQHIYDSIKADTLSFVALSQEQISDAKSTIEKVNDYTANVLETVNTPKISGSKQEKSTKTKLNYKVILGYSALVLALLFLLFRFRNKKKNRKKITLKPVENISETEARLQSEKTLDLDVEIAYLEKLKDSKNYTEFFKDYDSLLADLEQFAQKTHNISFSNYLQREAGAKQADDFIILREEFAVEKFAPFQSEENINSLFSKLKKLLSEIKE</sequence>
<dbReference type="RefSeq" id="WP_103912737.1">
    <property type="nucleotide sequence ID" value="NZ_FNUS01000001.1"/>
</dbReference>
<organism evidence="3 4">
    <name type="scientific">Halpernia humi</name>
    <dbReference type="NCBI Taxonomy" id="493375"/>
    <lineage>
        <taxon>Bacteria</taxon>
        <taxon>Pseudomonadati</taxon>
        <taxon>Bacteroidota</taxon>
        <taxon>Flavobacteriia</taxon>
        <taxon>Flavobacteriales</taxon>
        <taxon>Weeksellaceae</taxon>
        <taxon>Chryseobacterium group</taxon>
        <taxon>Halpernia</taxon>
    </lineage>
</organism>
<gene>
    <name evidence="3" type="ORF">SAMN05421847_0743</name>
</gene>
<reference evidence="4" key="1">
    <citation type="submission" date="2016-10" db="EMBL/GenBank/DDBJ databases">
        <authorList>
            <person name="Varghese N."/>
            <person name="Submissions S."/>
        </authorList>
    </citation>
    <scope>NUCLEOTIDE SEQUENCE [LARGE SCALE GENOMIC DNA]</scope>
    <source>
        <strain evidence="4">DSM 21580</strain>
    </source>
</reference>
<feature type="chain" id="PRO_5009286004" evidence="2">
    <location>
        <begin position="20"/>
        <end position="575"/>
    </location>
</feature>
<keyword evidence="1" id="KW-1133">Transmembrane helix</keyword>